<dbReference type="EMBL" id="JACLIC010000020">
    <property type="protein sequence ID" value="MBY0203881.1"/>
    <property type="molecule type" value="Genomic_DNA"/>
</dbReference>
<comment type="caution">
    <text evidence="1">The sequence shown here is derived from an EMBL/GenBank/DDBJ whole genome shotgun (WGS) entry which is preliminary data.</text>
</comment>
<protein>
    <submittedName>
        <fullName evidence="1">Uncharacterized protein</fullName>
    </submittedName>
</protein>
<dbReference type="RefSeq" id="WP_221788570.1">
    <property type="nucleotide sequence ID" value="NZ_JACLIC010000020.1"/>
</dbReference>
<reference evidence="1 2" key="1">
    <citation type="submission" date="2020-08" db="EMBL/GenBank/DDBJ databases">
        <title>Fungal Genomes of the International Space Station.</title>
        <authorList>
            <person name="Seuylemezian A."/>
            <person name="Singh N.K."/>
            <person name="Wood J."/>
            <person name="Venkateswaran K."/>
        </authorList>
    </citation>
    <scope>NUCLEOTIDE SEQUENCE [LARGE SCALE GENOMIC DNA]</scope>
    <source>
        <strain evidence="1 2">S/N-304-OC-R4</strain>
    </source>
</reference>
<organism evidence="1 2">
    <name type="scientific">Paenibacillus cucumis</name>
    <name type="common">ex Kampfer et al. 2016</name>
    <dbReference type="NCBI Taxonomy" id="1776858"/>
    <lineage>
        <taxon>Bacteria</taxon>
        <taxon>Bacillati</taxon>
        <taxon>Bacillota</taxon>
        <taxon>Bacilli</taxon>
        <taxon>Bacillales</taxon>
        <taxon>Paenibacillaceae</taxon>
        <taxon>Paenibacillus</taxon>
    </lineage>
</organism>
<evidence type="ECO:0000313" key="2">
    <source>
        <dbReference type="Proteomes" id="UP000706031"/>
    </source>
</evidence>
<gene>
    <name evidence="1" type="ORF">H7T88_11715</name>
</gene>
<evidence type="ECO:0000313" key="1">
    <source>
        <dbReference type="EMBL" id="MBY0203881.1"/>
    </source>
</evidence>
<sequence>MSQRKKLKPTGLTSKLRDIPSIKKIDELVQGAKAFEQAIPVLGPFLDVIGVDVDKVKEGFGNIDFEKGEKLLSLPDRFNELFADHGWIIYDTMSVTVAENAIEKAEAGDFAGAEEVLSNYYNKETIEMKLLVDLNKIKAFEPRMRLIKLALDDYLAGRYHASIPVVLALTDGLVNDLHPDHSGISAEKTTLQAWNSIAANSQGLDKLKGILFTGRRKTRTEQITLPYRHGILHGTDLGYDNITVAAKTWALLFAVGDWATKVEKGEIDAPEEAPPMTLSDLAERLEKSESLNVELENWIPRSSISIDPENFEVGSPEYALNEFLNYWMKKNYGKMAEILPLSKSEVKPPLRIKKHFQERFLKSFKFNSIDDVALGNTTIEVNLEIEKRTRVEKKNYRFIMLSQDENGRIVSRNDKNAIWVSNDWKVFL</sequence>
<keyword evidence="2" id="KW-1185">Reference proteome</keyword>
<accession>A0ABS7KIS9</accession>
<name>A0ABS7KIS9_9BACL</name>
<proteinExistence type="predicted"/>
<dbReference type="Proteomes" id="UP000706031">
    <property type="component" value="Unassembled WGS sequence"/>
</dbReference>